<evidence type="ECO:0000313" key="1">
    <source>
        <dbReference type="EMBL" id="KAG0444680.1"/>
    </source>
</evidence>
<protein>
    <submittedName>
        <fullName evidence="1">Uncharacterized protein</fullName>
    </submittedName>
</protein>
<proteinExistence type="predicted"/>
<reference evidence="1 2" key="1">
    <citation type="journal article" date="2020" name="Cell">
        <title>Large-Scale Comparative Analyses of Tick Genomes Elucidate Their Genetic Diversity and Vector Capacities.</title>
        <authorList>
            <consortium name="Tick Genome and Microbiome Consortium (TIGMIC)"/>
            <person name="Jia N."/>
            <person name="Wang J."/>
            <person name="Shi W."/>
            <person name="Du L."/>
            <person name="Sun Y."/>
            <person name="Zhan W."/>
            <person name="Jiang J.F."/>
            <person name="Wang Q."/>
            <person name="Zhang B."/>
            <person name="Ji P."/>
            <person name="Bell-Sakyi L."/>
            <person name="Cui X.M."/>
            <person name="Yuan T.T."/>
            <person name="Jiang B.G."/>
            <person name="Yang W.F."/>
            <person name="Lam T.T."/>
            <person name="Chang Q.C."/>
            <person name="Ding S.J."/>
            <person name="Wang X.J."/>
            <person name="Zhu J.G."/>
            <person name="Ruan X.D."/>
            <person name="Zhao L."/>
            <person name="Wei J.T."/>
            <person name="Ye R.Z."/>
            <person name="Que T.C."/>
            <person name="Du C.H."/>
            <person name="Zhou Y.H."/>
            <person name="Cheng J.X."/>
            <person name="Dai P.F."/>
            <person name="Guo W.B."/>
            <person name="Han X.H."/>
            <person name="Huang E.J."/>
            <person name="Li L.F."/>
            <person name="Wei W."/>
            <person name="Gao Y.C."/>
            <person name="Liu J.Z."/>
            <person name="Shao H.Z."/>
            <person name="Wang X."/>
            <person name="Wang C.C."/>
            <person name="Yang T.C."/>
            <person name="Huo Q.B."/>
            <person name="Li W."/>
            <person name="Chen H.Y."/>
            <person name="Chen S.E."/>
            <person name="Zhou L.G."/>
            <person name="Ni X.B."/>
            <person name="Tian J.H."/>
            <person name="Sheng Y."/>
            <person name="Liu T."/>
            <person name="Pan Y.S."/>
            <person name="Xia L.Y."/>
            <person name="Li J."/>
            <person name="Zhao F."/>
            <person name="Cao W.C."/>
        </authorList>
    </citation>
    <scope>NUCLEOTIDE SEQUENCE [LARGE SCALE GENOMIC DNA]</scope>
    <source>
        <strain evidence="1">Iper-2018</strain>
    </source>
</reference>
<evidence type="ECO:0000313" key="2">
    <source>
        <dbReference type="Proteomes" id="UP000805193"/>
    </source>
</evidence>
<dbReference type="EMBL" id="JABSTQ010001652">
    <property type="protein sequence ID" value="KAG0444680.1"/>
    <property type="molecule type" value="Genomic_DNA"/>
</dbReference>
<dbReference type="Proteomes" id="UP000805193">
    <property type="component" value="Unassembled WGS sequence"/>
</dbReference>
<gene>
    <name evidence="1" type="ORF">HPB47_013514</name>
</gene>
<name>A0AC60QYA9_IXOPE</name>
<keyword evidence="2" id="KW-1185">Reference proteome</keyword>
<accession>A0AC60QYA9</accession>
<comment type="caution">
    <text evidence="1">The sequence shown here is derived from an EMBL/GenBank/DDBJ whole genome shotgun (WGS) entry which is preliminary data.</text>
</comment>
<sequence length="241" mass="26986">MSKAVTKLLHNDTKDNTALSRTLEAPHMPTSPRLQYEDYPHKLEQSPLDDDISETKIRVALTNLTKSTAPGKEGVSYRTLKYLDDGTVTALTAYYNETWRTGILSMFDVAMAGLTPLLSKIPDVQHAPYAYDITVWLTKGSTDQIQNSLQEVVEITKPYATEASITCGAQKSELLVIRPRARSVKCEPEVDLHLDGTPIPRGFRHATYVRLASLHRTREARGWLYTAATGQQDRGRKDALR</sequence>
<organism evidence="1 2">
    <name type="scientific">Ixodes persulcatus</name>
    <name type="common">Taiga tick</name>
    <dbReference type="NCBI Taxonomy" id="34615"/>
    <lineage>
        <taxon>Eukaryota</taxon>
        <taxon>Metazoa</taxon>
        <taxon>Ecdysozoa</taxon>
        <taxon>Arthropoda</taxon>
        <taxon>Chelicerata</taxon>
        <taxon>Arachnida</taxon>
        <taxon>Acari</taxon>
        <taxon>Parasitiformes</taxon>
        <taxon>Ixodida</taxon>
        <taxon>Ixodoidea</taxon>
        <taxon>Ixodidae</taxon>
        <taxon>Ixodinae</taxon>
        <taxon>Ixodes</taxon>
    </lineage>
</organism>